<dbReference type="Gene3D" id="3.40.309.10">
    <property type="entry name" value="Aldehyde Dehydrogenase, Chain A, domain 2"/>
    <property type="match status" value="1"/>
</dbReference>
<dbReference type="AlphaFoldDB" id="A0A9P5KS20"/>
<evidence type="ECO:0000256" key="3">
    <source>
        <dbReference type="ARBA" id="ARBA00023027"/>
    </source>
</evidence>
<name>A0A9P5KS20_GEOCN</name>
<proteinExistence type="inferred from homology"/>
<dbReference type="PANTHER" id="PTHR43570">
    <property type="entry name" value="ALDEHYDE DEHYDROGENASE"/>
    <property type="match status" value="1"/>
</dbReference>
<dbReference type="InterPro" id="IPR016161">
    <property type="entry name" value="Ald_DH/histidinol_DH"/>
</dbReference>
<dbReference type="GO" id="GO:0005737">
    <property type="term" value="C:cytoplasm"/>
    <property type="evidence" value="ECO:0007669"/>
    <property type="project" value="TreeGrafter"/>
</dbReference>
<dbReference type="GO" id="GO:0006081">
    <property type="term" value="P:aldehyde metabolic process"/>
    <property type="evidence" value="ECO:0007669"/>
    <property type="project" value="InterPro"/>
</dbReference>
<dbReference type="CDD" id="cd07135">
    <property type="entry name" value="ALDH_F14-YMR110C"/>
    <property type="match status" value="1"/>
</dbReference>
<reference evidence="7" key="1">
    <citation type="journal article" date="2020" name="Front. Microbiol.">
        <title>Phenotypic and Genetic Characterization of the Cheese Ripening Yeast Geotrichum candidum.</title>
        <authorList>
            <person name="Perkins V."/>
            <person name="Vignola S."/>
            <person name="Lessard M.H."/>
            <person name="Plante P.L."/>
            <person name="Corbeil J."/>
            <person name="Dugat-Bony E."/>
            <person name="Frenette M."/>
            <person name="Labrie S."/>
        </authorList>
    </citation>
    <scope>NUCLEOTIDE SEQUENCE</scope>
    <source>
        <strain evidence="7">LMA-70</strain>
    </source>
</reference>
<dbReference type="Proteomes" id="UP000750522">
    <property type="component" value="Unassembled WGS sequence"/>
</dbReference>
<feature type="domain" description="Aldehyde dehydrogenase" evidence="6">
    <location>
        <begin position="25"/>
        <end position="451"/>
    </location>
</feature>
<gene>
    <name evidence="7" type="ORF">DV451_005001</name>
</gene>
<evidence type="ECO:0000256" key="2">
    <source>
        <dbReference type="ARBA" id="ARBA00023002"/>
    </source>
</evidence>
<reference evidence="7" key="2">
    <citation type="submission" date="2020-01" db="EMBL/GenBank/DDBJ databases">
        <authorList>
            <person name="Perkins V."/>
            <person name="Lessard M.-H."/>
            <person name="Dugat-Bony E."/>
            <person name="Frenette M."/>
            <person name="Labrie S."/>
        </authorList>
    </citation>
    <scope>NUCLEOTIDE SEQUENCE</scope>
    <source>
        <strain evidence="7">LMA-70</strain>
    </source>
</reference>
<dbReference type="InterPro" id="IPR016162">
    <property type="entry name" value="Ald_DH_N"/>
</dbReference>
<feature type="active site" evidence="4">
    <location>
        <position position="229"/>
    </location>
</feature>
<comment type="caution">
    <text evidence="7">The sequence shown here is derived from an EMBL/GenBank/DDBJ whole genome shotgun (WGS) entry which is preliminary data.</text>
</comment>
<dbReference type="GO" id="GO:0004029">
    <property type="term" value="F:aldehyde dehydrogenase (NAD+) activity"/>
    <property type="evidence" value="ECO:0007669"/>
    <property type="project" value="TreeGrafter"/>
</dbReference>
<organism evidence="7 8">
    <name type="scientific">Geotrichum candidum</name>
    <name type="common">Oospora lactis</name>
    <name type="synonym">Dipodascus geotrichum</name>
    <dbReference type="NCBI Taxonomy" id="1173061"/>
    <lineage>
        <taxon>Eukaryota</taxon>
        <taxon>Fungi</taxon>
        <taxon>Dikarya</taxon>
        <taxon>Ascomycota</taxon>
        <taxon>Saccharomycotina</taxon>
        <taxon>Dipodascomycetes</taxon>
        <taxon>Dipodascales</taxon>
        <taxon>Dipodascaceae</taxon>
        <taxon>Geotrichum</taxon>
    </lineage>
</organism>
<dbReference type="InterPro" id="IPR012394">
    <property type="entry name" value="Aldehyde_DH_NAD(P)"/>
</dbReference>
<dbReference type="FunFam" id="3.40.605.10:FF:000004">
    <property type="entry name" value="Aldehyde dehydrogenase"/>
    <property type="match status" value="1"/>
</dbReference>
<dbReference type="FunFam" id="3.40.309.10:FF:000025">
    <property type="entry name" value="Aldehyde dehydrogenase"/>
    <property type="match status" value="1"/>
</dbReference>
<protein>
    <recommendedName>
        <fullName evidence="6">Aldehyde dehydrogenase domain-containing protein</fullName>
    </recommendedName>
</protein>
<evidence type="ECO:0000313" key="8">
    <source>
        <dbReference type="Proteomes" id="UP000750522"/>
    </source>
</evidence>
<keyword evidence="2 5" id="KW-0560">Oxidoreductase</keyword>
<sequence>MAEKQEIITDYVDIPLNTPLELIPKKVAQVTNGFKSHKTLSLEFRREQLRNLYYAIYDNMDLLKETLKLDLNKSSLEANLSEIAYVLKEIYYFIDNLDRLAEPESAPIEFFMRPSTANIEKHPLGTVLVISPWNYPVLLSLSPVASAIAAGNTVVLKVSELSPHTSRAIVMLLQAHLDPEIFVGITGAIPESTALLKEKFDKIMYTGNGNVGRVVARAATNNLTPVILELGGKSPAIITKNANLYLAARRLLWGKQMNAGQTCVAPDYILIEESIKDSFIKELKLAHDEFYPNDLDKDTEWYGHIINKKHYNRLKEILNTTKGKIVVGGGTDDSSKFIAPTFIEGITSTDSLMQDEIFGPLIGIITVADVDEAITFIEREHDTPLALYIFSNDVKEQREIVSKTRSGAVGINDPMVHVSLMNAPFGGVGQSGYGAYHGKDGFEAFSHRRTVFSQSAIIEPLFGMRYPPYNKSKETQYRLVAMPPKPWFARKGPVRKSLFRRLFTLRNILLLGLARLIMTFLYPRIEEHLDFDVLVQDFQNLLLYVWGLGVAFVNFWRNIDWDEYGRGDLYDRQLNGQTN</sequence>
<evidence type="ECO:0000313" key="7">
    <source>
        <dbReference type="EMBL" id="KAF5094535.1"/>
    </source>
</evidence>
<comment type="similarity">
    <text evidence="1 5">Belongs to the aldehyde dehydrogenase family.</text>
</comment>
<dbReference type="PROSITE" id="PS00687">
    <property type="entry name" value="ALDEHYDE_DEHYDR_GLU"/>
    <property type="match status" value="1"/>
</dbReference>
<dbReference type="InterPro" id="IPR016163">
    <property type="entry name" value="Ald_DH_C"/>
</dbReference>
<dbReference type="Pfam" id="PF00171">
    <property type="entry name" value="Aldedh"/>
    <property type="match status" value="1"/>
</dbReference>
<keyword evidence="3" id="KW-0520">NAD</keyword>
<accession>A0A9P5KS20</accession>
<evidence type="ECO:0000259" key="6">
    <source>
        <dbReference type="Pfam" id="PF00171"/>
    </source>
</evidence>
<dbReference type="SUPFAM" id="SSF53720">
    <property type="entry name" value="ALDH-like"/>
    <property type="match status" value="1"/>
</dbReference>
<evidence type="ECO:0000256" key="4">
    <source>
        <dbReference type="PROSITE-ProRule" id="PRU10007"/>
    </source>
</evidence>
<dbReference type="Gene3D" id="3.40.605.10">
    <property type="entry name" value="Aldehyde Dehydrogenase, Chain A, domain 1"/>
    <property type="match status" value="1"/>
</dbReference>
<dbReference type="EMBL" id="QQZK01000182">
    <property type="protein sequence ID" value="KAF5094535.1"/>
    <property type="molecule type" value="Genomic_DNA"/>
</dbReference>
<evidence type="ECO:0000256" key="5">
    <source>
        <dbReference type="RuleBase" id="RU003345"/>
    </source>
</evidence>
<dbReference type="PANTHER" id="PTHR43570:SF16">
    <property type="entry name" value="ALDEHYDE DEHYDROGENASE TYPE III, ISOFORM Q"/>
    <property type="match status" value="1"/>
</dbReference>
<evidence type="ECO:0000256" key="1">
    <source>
        <dbReference type="ARBA" id="ARBA00009986"/>
    </source>
</evidence>
<dbReference type="InterPro" id="IPR029510">
    <property type="entry name" value="Ald_DH_CS_GLU"/>
</dbReference>
<dbReference type="InterPro" id="IPR015590">
    <property type="entry name" value="Aldehyde_DH_dom"/>
</dbReference>